<evidence type="ECO:0000313" key="1">
    <source>
        <dbReference type="EMBL" id="KAK7063116.1"/>
    </source>
</evidence>
<accession>A0AAN8ZVD5</accession>
<protein>
    <submittedName>
        <fullName evidence="1">Uncharacterized protein</fullName>
    </submittedName>
</protein>
<dbReference type="Proteomes" id="UP001381693">
    <property type="component" value="Unassembled WGS sequence"/>
</dbReference>
<organism evidence="1 2">
    <name type="scientific">Halocaridina rubra</name>
    <name type="common">Hawaiian red shrimp</name>
    <dbReference type="NCBI Taxonomy" id="373956"/>
    <lineage>
        <taxon>Eukaryota</taxon>
        <taxon>Metazoa</taxon>
        <taxon>Ecdysozoa</taxon>
        <taxon>Arthropoda</taxon>
        <taxon>Crustacea</taxon>
        <taxon>Multicrustacea</taxon>
        <taxon>Malacostraca</taxon>
        <taxon>Eumalacostraca</taxon>
        <taxon>Eucarida</taxon>
        <taxon>Decapoda</taxon>
        <taxon>Pleocyemata</taxon>
        <taxon>Caridea</taxon>
        <taxon>Atyoidea</taxon>
        <taxon>Atyidae</taxon>
        <taxon>Halocaridina</taxon>
    </lineage>
</organism>
<name>A0AAN8ZVD5_HALRR</name>
<gene>
    <name evidence="1" type="ORF">SK128_019866</name>
</gene>
<sequence length="184" mass="20071">MDKNSPCCFLGGTVKPFPNDGKDSVRHLFAVLCALLIPNMGEESNEDTGYGSWKTVSKRQKTNDYGYRGYGGGGKKDRWGQRSYDQRYGGGSSLMGNPGLMGNNPYDSYYSSSSYDRFYGNYGYGGQNYGSGGGGDNFSGYTQSDPYRLSRHEYDLPFGSYGSMGGGYGGSSYSSGRNNRGNKY</sequence>
<dbReference type="EMBL" id="JAXCGZ010020937">
    <property type="protein sequence ID" value="KAK7063116.1"/>
    <property type="molecule type" value="Genomic_DNA"/>
</dbReference>
<comment type="caution">
    <text evidence="1">The sequence shown here is derived from an EMBL/GenBank/DDBJ whole genome shotgun (WGS) entry which is preliminary data.</text>
</comment>
<dbReference type="AlphaFoldDB" id="A0AAN8ZVD5"/>
<keyword evidence="2" id="KW-1185">Reference proteome</keyword>
<reference evidence="1 2" key="1">
    <citation type="submission" date="2023-11" db="EMBL/GenBank/DDBJ databases">
        <title>Halocaridina rubra genome assembly.</title>
        <authorList>
            <person name="Smith C."/>
        </authorList>
    </citation>
    <scope>NUCLEOTIDE SEQUENCE [LARGE SCALE GENOMIC DNA]</scope>
    <source>
        <strain evidence="1">EP-1</strain>
        <tissue evidence="1">Whole</tissue>
    </source>
</reference>
<evidence type="ECO:0000313" key="2">
    <source>
        <dbReference type="Proteomes" id="UP001381693"/>
    </source>
</evidence>
<proteinExistence type="predicted"/>